<dbReference type="Proteomes" id="UP001500552">
    <property type="component" value="Unassembled WGS sequence"/>
</dbReference>
<protein>
    <submittedName>
        <fullName evidence="1">Uncharacterized protein</fullName>
    </submittedName>
</protein>
<accession>A0ABP8LWN0</accession>
<reference evidence="2" key="1">
    <citation type="journal article" date="2019" name="Int. J. Syst. Evol. Microbiol.">
        <title>The Global Catalogue of Microorganisms (GCM) 10K type strain sequencing project: providing services to taxonomists for standard genome sequencing and annotation.</title>
        <authorList>
            <consortium name="The Broad Institute Genomics Platform"/>
            <consortium name="The Broad Institute Genome Sequencing Center for Infectious Disease"/>
            <person name="Wu L."/>
            <person name="Ma J."/>
        </authorList>
    </citation>
    <scope>NUCLEOTIDE SEQUENCE [LARGE SCALE GENOMIC DNA]</scope>
    <source>
        <strain evidence="2">JCM 17926</strain>
    </source>
</reference>
<evidence type="ECO:0000313" key="1">
    <source>
        <dbReference type="EMBL" id="GAA4436703.1"/>
    </source>
</evidence>
<organism evidence="1 2">
    <name type="scientific">Pontibacter saemangeumensis</name>
    <dbReference type="NCBI Taxonomy" id="1084525"/>
    <lineage>
        <taxon>Bacteria</taxon>
        <taxon>Pseudomonadati</taxon>
        <taxon>Bacteroidota</taxon>
        <taxon>Cytophagia</taxon>
        <taxon>Cytophagales</taxon>
        <taxon>Hymenobacteraceae</taxon>
        <taxon>Pontibacter</taxon>
    </lineage>
</organism>
<dbReference type="EMBL" id="BAABHC010000016">
    <property type="protein sequence ID" value="GAA4436703.1"/>
    <property type="molecule type" value="Genomic_DNA"/>
</dbReference>
<name>A0ABP8LWN0_9BACT</name>
<keyword evidence="2" id="KW-1185">Reference proteome</keyword>
<dbReference type="RefSeq" id="WP_345160240.1">
    <property type="nucleotide sequence ID" value="NZ_BAABHC010000016.1"/>
</dbReference>
<gene>
    <name evidence="1" type="ORF">GCM10023188_30070</name>
</gene>
<comment type="caution">
    <text evidence="1">The sequence shown here is derived from an EMBL/GenBank/DDBJ whole genome shotgun (WGS) entry which is preliminary data.</text>
</comment>
<evidence type="ECO:0000313" key="2">
    <source>
        <dbReference type="Proteomes" id="UP001500552"/>
    </source>
</evidence>
<proteinExistence type="predicted"/>
<sequence length="495" mass="57643">MEELYKIVKLVTKSTNLSLVLPIANGRLSKEDVFYEGIKNGKYESDEDAAKSLYNSGPNDVRYKMLKHRLKKKLLNNLLFLDYNKLGSKSYFIKEQSCLLMLQQAYILRLNYEFDLVLSLVAKIMAIAEEYDYTNHQVAALELAVACYSEKGNLKQFNTALPALEQVLFKRNIEFKATNIFQSVSVNLKKSVTARKRLLPKLPELIQTLEALWQEARTFVTFEAYYKTSISYYELVGSFDKIIEMTVNAGKWVEEGTVNPLRFESNYNKFVLVYAHLRNKDYANGLLYAEKFASDFKEGFLNWFAYMENYFLLALHSNQLPLSELLLHKVFSNNSFSRISNTAKERWSLYQMYYRVISLNSKTANNIYINPYSLSLPEYSKDKLGFNVAYLILQFIYFLQKEDSEALLYRIESLKKYILTHLKDTFSLRSKTFLKLLILTVTEDFNADVCRSKGQKLYQKLIETPPPGDAYAEIEIVPYEHLWEHILSILDKQGN</sequence>